<keyword evidence="4" id="KW-0967">Endosome</keyword>
<evidence type="ECO:0000256" key="7">
    <source>
        <dbReference type="SAM" id="MobiDB-lite"/>
    </source>
</evidence>
<organism evidence="9 10">
    <name type="scientific">Oryzias sinensis</name>
    <name type="common">Chinese medaka</name>
    <dbReference type="NCBI Taxonomy" id="183150"/>
    <lineage>
        <taxon>Eukaryota</taxon>
        <taxon>Metazoa</taxon>
        <taxon>Chordata</taxon>
        <taxon>Craniata</taxon>
        <taxon>Vertebrata</taxon>
        <taxon>Euteleostomi</taxon>
        <taxon>Actinopterygii</taxon>
        <taxon>Neopterygii</taxon>
        <taxon>Teleostei</taxon>
        <taxon>Neoteleostei</taxon>
        <taxon>Acanthomorphata</taxon>
        <taxon>Ovalentaria</taxon>
        <taxon>Atherinomorphae</taxon>
        <taxon>Beloniformes</taxon>
        <taxon>Adrianichthyidae</taxon>
        <taxon>Oryziinae</taxon>
        <taxon>Oryzias</taxon>
    </lineage>
</organism>
<feature type="domain" description="VPS37 C-terminal" evidence="8">
    <location>
        <begin position="1"/>
        <end position="79"/>
    </location>
</feature>
<protein>
    <recommendedName>
        <fullName evidence="8">VPS37 C-terminal domain-containing protein</fullName>
    </recommendedName>
</protein>
<dbReference type="Ensembl" id="ENSOSIT00000001520.1">
    <property type="protein sequence ID" value="ENSOSIP00000001414.1"/>
    <property type="gene ID" value="ENSOSIG00000000810.1"/>
</dbReference>
<keyword evidence="5 6" id="KW-0653">Protein transport</keyword>
<accession>A0A8C7WPK6</accession>
<reference evidence="9" key="2">
    <citation type="submission" date="2025-09" db="UniProtKB">
        <authorList>
            <consortium name="Ensembl"/>
        </authorList>
    </citation>
    <scope>IDENTIFICATION</scope>
</reference>
<reference evidence="9" key="1">
    <citation type="submission" date="2025-08" db="UniProtKB">
        <authorList>
            <consortium name="Ensembl"/>
        </authorList>
    </citation>
    <scope>IDENTIFICATION</scope>
</reference>
<dbReference type="GeneTree" id="ENSGT01000000215988"/>
<dbReference type="PROSITE" id="PS51314">
    <property type="entry name" value="VPS37_C"/>
    <property type="match status" value="1"/>
</dbReference>
<name>A0A8C7WPK6_9TELE</name>
<evidence type="ECO:0000256" key="4">
    <source>
        <dbReference type="ARBA" id="ARBA00022753"/>
    </source>
</evidence>
<evidence type="ECO:0000256" key="3">
    <source>
        <dbReference type="ARBA" id="ARBA00022448"/>
    </source>
</evidence>
<dbReference type="Proteomes" id="UP000694383">
    <property type="component" value="Unplaced"/>
</dbReference>
<feature type="region of interest" description="Disordered" evidence="7">
    <location>
        <begin position="63"/>
        <end position="144"/>
    </location>
</feature>
<keyword evidence="10" id="KW-1185">Reference proteome</keyword>
<keyword evidence="3 6" id="KW-0813">Transport</keyword>
<evidence type="ECO:0000259" key="8">
    <source>
        <dbReference type="PROSITE" id="PS51314"/>
    </source>
</evidence>
<evidence type="ECO:0000256" key="2">
    <source>
        <dbReference type="ARBA" id="ARBA00007617"/>
    </source>
</evidence>
<evidence type="ECO:0000256" key="1">
    <source>
        <dbReference type="ARBA" id="ARBA00004177"/>
    </source>
</evidence>
<dbReference type="GO" id="GO:0015031">
    <property type="term" value="P:protein transport"/>
    <property type="evidence" value="ECO:0007669"/>
    <property type="project" value="UniProtKB-UniRule"/>
</dbReference>
<sequence>KYRMKAFQLKPVLKSKGVFDFKTHDDEKRPFGKFMEGNVGLDEFLDSFQSSRKTYHIRRAQVEKMQEATRARKQPSPPSSSSPAEPQAGQTHILGPGNPLPGHGQPVGLRVIGQLPGGWRANGRPVRVQQLYRPNPQQPEPPYR</sequence>
<evidence type="ECO:0000313" key="10">
    <source>
        <dbReference type="Proteomes" id="UP000694383"/>
    </source>
</evidence>
<evidence type="ECO:0000313" key="9">
    <source>
        <dbReference type="Ensembl" id="ENSOSIP00000001414.1"/>
    </source>
</evidence>
<dbReference type="InterPro" id="IPR009851">
    <property type="entry name" value="Mod_r"/>
</dbReference>
<evidence type="ECO:0000256" key="5">
    <source>
        <dbReference type="ARBA" id="ARBA00022927"/>
    </source>
</evidence>
<dbReference type="GO" id="GO:0000813">
    <property type="term" value="C:ESCRT I complex"/>
    <property type="evidence" value="ECO:0007669"/>
    <property type="project" value="UniProtKB-ARBA"/>
</dbReference>
<proteinExistence type="inferred from homology"/>
<evidence type="ECO:0000256" key="6">
    <source>
        <dbReference type="PROSITE-ProRule" id="PRU00646"/>
    </source>
</evidence>
<comment type="subcellular location">
    <subcellularLocation>
        <location evidence="1">Endosome</location>
    </subcellularLocation>
</comment>
<comment type="similarity">
    <text evidence="2">Belongs to the VPS37 family.</text>
</comment>
<dbReference type="AlphaFoldDB" id="A0A8C7WPK6"/>